<comment type="pathway">
    <text evidence="2">Lipid metabolism.</text>
</comment>
<organism evidence="6 7">
    <name type="scientific">Gnathostoma spinigerum</name>
    <dbReference type="NCBI Taxonomy" id="75299"/>
    <lineage>
        <taxon>Eukaryota</taxon>
        <taxon>Metazoa</taxon>
        <taxon>Ecdysozoa</taxon>
        <taxon>Nematoda</taxon>
        <taxon>Chromadorea</taxon>
        <taxon>Rhabditida</taxon>
        <taxon>Spirurina</taxon>
        <taxon>Gnathostomatomorpha</taxon>
        <taxon>Gnathostomatoidea</taxon>
        <taxon>Gnathostomatidae</taxon>
        <taxon>Gnathostoma</taxon>
    </lineage>
</organism>
<dbReference type="SUPFAM" id="SSF53335">
    <property type="entry name" value="S-adenosyl-L-methionine-dependent methyltransferases"/>
    <property type="match status" value="1"/>
</dbReference>
<evidence type="ECO:0000259" key="5">
    <source>
        <dbReference type="Pfam" id="PF08241"/>
    </source>
</evidence>
<gene>
    <name evidence="6" type="ORF">AB6A40_009149</name>
</gene>
<dbReference type="GO" id="GO:0000234">
    <property type="term" value="F:phosphoethanolamine N-methyltransferase activity"/>
    <property type="evidence" value="ECO:0007669"/>
    <property type="project" value="UniProtKB-EC"/>
</dbReference>
<evidence type="ECO:0000256" key="2">
    <source>
        <dbReference type="ARBA" id="ARBA00005189"/>
    </source>
</evidence>
<dbReference type="CDD" id="cd02440">
    <property type="entry name" value="AdoMet_MTases"/>
    <property type="match status" value="1"/>
</dbReference>
<dbReference type="PANTHER" id="PTHR44307:SF18">
    <property type="entry name" value="PHOSPHOETHANOLAMINE N-METHYLTRANSFERASE 1"/>
    <property type="match status" value="1"/>
</dbReference>
<evidence type="ECO:0000256" key="4">
    <source>
        <dbReference type="ARBA" id="ARBA00035674"/>
    </source>
</evidence>
<reference evidence="6 7" key="1">
    <citation type="submission" date="2024-08" db="EMBL/GenBank/DDBJ databases">
        <title>Gnathostoma spinigerum genome.</title>
        <authorList>
            <person name="Gonzalez-Bertolin B."/>
            <person name="Monzon S."/>
            <person name="Zaballos A."/>
            <person name="Jimenez P."/>
            <person name="Dekumyoy P."/>
            <person name="Varona S."/>
            <person name="Cuesta I."/>
            <person name="Sumanam S."/>
            <person name="Adisakwattana P."/>
            <person name="Gasser R.B."/>
            <person name="Hernandez-Gonzalez A."/>
            <person name="Young N.D."/>
            <person name="Perteguer M.J."/>
        </authorList>
    </citation>
    <scope>NUCLEOTIDE SEQUENCE [LARGE SCALE GENOMIC DNA]</scope>
    <source>
        <strain evidence="6">AL3</strain>
        <tissue evidence="6">Liver</tissue>
    </source>
</reference>
<accession>A0ABD6F120</accession>
<feature type="domain" description="Methyltransferase type 11" evidence="5">
    <location>
        <begin position="56"/>
        <end position="150"/>
    </location>
</feature>
<keyword evidence="3" id="KW-0808">Transferase</keyword>
<evidence type="ECO:0000256" key="3">
    <source>
        <dbReference type="ARBA" id="ARBA00022679"/>
    </source>
</evidence>
<protein>
    <recommendedName>
        <fullName evidence="4">phosphoethanolamine N-methyltransferase</fullName>
        <ecNumber evidence="4">2.1.1.103</ecNumber>
    </recommendedName>
</protein>
<comment type="caution">
    <text evidence="6">The sequence shown here is derived from an EMBL/GenBank/DDBJ whole genome shotgun (WGS) entry which is preliminary data.</text>
</comment>
<dbReference type="AlphaFoldDB" id="A0ABD6F120"/>
<dbReference type="Gene3D" id="3.40.50.150">
    <property type="entry name" value="Vaccinia Virus protein VP39"/>
    <property type="match status" value="1"/>
</dbReference>
<evidence type="ECO:0000313" key="7">
    <source>
        <dbReference type="Proteomes" id="UP001608902"/>
    </source>
</evidence>
<evidence type="ECO:0000256" key="1">
    <source>
        <dbReference type="ARBA" id="ARBA00004969"/>
    </source>
</evidence>
<dbReference type="InterPro" id="IPR029063">
    <property type="entry name" value="SAM-dependent_MTases_sf"/>
</dbReference>
<dbReference type="InterPro" id="IPR013216">
    <property type="entry name" value="Methyltransf_11"/>
</dbReference>
<comment type="pathway">
    <text evidence="1">Phospholipid metabolism; phosphatidylcholine biosynthesis.</text>
</comment>
<dbReference type="EMBL" id="JBGFUD010009305">
    <property type="protein sequence ID" value="MFH4982440.1"/>
    <property type="molecule type" value="Genomic_DNA"/>
</dbReference>
<sequence length="167" mass="18820">MATSVERESFFSFWSKRSHRCDVDAMMLHHSAEKLHLLDRSDILASLPDLSGKDVVEVGAGIGRYTTALAETARHVLSTDFIESFLKKNQELNGHRGNISFQLGDAVNLRLQHSSADIVFTNWLMMYLNEMEVVQFLINALTWLRPGGYIHMRESCSESSTGVKSLT</sequence>
<dbReference type="Proteomes" id="UP001608902">
    <property type="component" value="Unassembled WGS sequence"/>
</dbReference>
<keyword evidence="7" id="KW-1185">Reference proteome</keyword>
<dbReference type="PANTHER" id="PTHR44307">
    <property type="entry name" value="PHOSPHOETHANOLAMINE METHYLTRANSFERASE"/>
    <property type="match status" value="1"/>
</dbReference>
<evidence type="ECO:0000313" key="6">
    <source>
        <dbReference type="EMBL" id="MFH4982440.1"/>
    </source>
</evidence>
<dbReference type="Pfam" id="PF08241">
    <property type="entry name" value="Methyltransf_11"/>
    <property type="match status" value="1"/>
</dbReference>
<proteinExistence type="predicted"/>
<dbReference type="EC" id="2.1.1.103" evidence="4"/>
<name>A0ABD6F120_9BILA</name>